<dbReference type="EC" id="3.1.1.4" evidence="6 18"/>
<dbReference type="Pfam" id="PF02253">
    <property type="entry name" value="PLA1"/>
    <property type="match status" value="2"/>
</dbReference>
<dbReference type="InterPro" id="IPR036541">
    <property type="entry name" value="PLipase_A1_sf"/>
</dbReference>
<comment type="function">
    <text evidence="18">Hydrolysis of phosphatidylcholine with phospholipase A2 (EC 3.1.1.4) and phospholipase A1 (EC 3.1.1.32) activities.</text>
</comment>
<reference evidence="19 20" key="1">
    <citation type="submission" date="2023-04" db="EMBL/GenBank/DDBJ databases">
        <title>A long-awaited taxogenomic arrangement of the family Halomonadaceae.</title>
        <authorList>
            <person name="De La Haba R."/>
            <person name="Chuvochina M."/>
            <person name="Wittouck S."/>
            <person name="Arahal D.R."/>
            <person name="Sanchez-Porro C."/>
            <person name="Hugenholtz P."/>
            <person name="Ventosa A."/>
        </authorList>
    </citation>
    <scope>NUCLEOTIDE SEQUENCE [LARGE SCALE GENOMIC DNA]</scope>
    <source>
        <strain evidence="19 20">DSM 22428</strain>
    </source>
</reference>
<dbReference type="PANTHER" id="PTHR40457">
    <property type="entry name" value="PHOSPHOLIPASE A1"/>
    <property type="match status" value="1"/>
</dbReference>
<evidence type="ECO:0000256" key="6">
    <source>
        <dbReference type="ARBA" id="ARBA00013278"/>
    </source>
</evidence>
<sequence>MASYIRSAAVSSLGLLAASGATWAQPAADTPEGQVKQEVEVRRALESDAEKNPLAIMVHRRNYLLPWTYNTHPNADSFRNINSDAGIDRNEVEFQLSFKIKLLDNMLYHNGDLYFGYTQRSWWQAYNNDASSPFRETNYEPEIFANFENSLTLFGWTNTLNRVGAVHQSNGRSDPLSRSWNRLYAESIFQRGSWWFSVKPFWRVPESADEDDNPDIENYVGYADVMLGYAKNGQEVTWSLKGNPSKGHYGNQIDYSFPLYDKLRGFLTYYNGYGESLIDYDHYTRRVGLGVSFNAFSAGLPQATDHAPLPIHASSPATPNETTRLRSEFQRSANDNPLAISVYKRNYLLPLTYNFRPNQKYFRNIGDGEEVDNTEAKFQLSFKVKVLDNIFEDNGDLYFGYTQQSWWQAYNDDASSPFRETNYEPEVFASFDNNWTLFGWTNTLNRVGFAHQSNGRSAPLSRSWNRVYFSTTLQRGNWWVSVEPHWRIPEDDGHDDNPDLEHYIGHAETMIGYTNSGYEVTWTAKGNPNTGKYGNQVDYSFPLYGKLRGFVQAYEGYGESLIDYDHYSRRIGLGVSFNAYQAGMPGYIEH</sequence>
<evidence type="ECO:0000256" key="15">
    <source>
        <dbReference type="ARBA" id="ARBA00023098"/>
    </source>
</evidence>
<dbReference type="PANTHER" id="PTHR40457:SF1">
    <property type="entry name" value="PHOSPHOLIPASE A1"/>
    <property type="match status" value="1"/>
</dbReference>
<comment type="similarity">
    <text evidence="3 18">Belongs to the phospholipase A1 family.</text>
</comment>
<dbReference type="PRINTS" id="PR01486">
    <property type="entry name" value="PHPHLIPASEA1"/>
</dbReference>
<evidence type="ECO:0000256" key="17">
    <source>
        <dbReference type="ARBA" id="ARBA00023237"/>
    </source>
</evidence>
<evidence type="ECO:0000313" key="19">
    <source>
        <dbReference type="EMBL" id="MDR5896883.1"/>
    </source>
</evidence>
<comment type="subunit">
    <text evidence="4 18">Homodimer; dimerization is reversible, and the dimeric form is the active one.</text>
</comment>
<comment type="subcellular location">
    <subcellularLocation>
        <location evidence="18">Cell outer membrane</location>
        <topology evidence="18">Multi-pass membrane protein</topology>
    </subcellularLocation>
    <text evidence="18">One of the very few enzymes located there.</text>
</comment>
<evidence type="ECO:0000256" key="9">
    <source>
        <dbReference type="ARBA" id="ARBA00022692"/>
    </source>
</evidence>
<keyword evidence="17 18" id="KW-0998">Cell outer membrane</keyword>
<evidence type="ECO:0000256" key="7">
    <source>
        <dbReference type="ARBA" id="ARBA00021726"/>
    </source>
</evidence>
<feature type="chain" id="PRO_5044985446" description="Phospholipase A1" evidence="18">
    <location>
        <begin position="25"/>
        <end position="590"/>
    </location>
</feature>
<keyword evidence="8" id="KW-1134">Transmembrane beta strand</keyword>
<evidence type="ECO:0000256" key="18">
    <source>
        <dbReference type="RuleBase" id="RU366027"/>
    </source>
</evidence>
<keyword evidence="11 18" id="KW-0732">Signal</keyword>
<dbReference type="Proteomes" id="UP001269375">
    <property type="component" value="Unassembled WGS sequence"/>
</dbReference>
<comment type="catalytic activity">
    <reaction evidence="1 18">
        <text>a 1,2-diacyl-sn-glycero-3-phosphocholine + H2O = a 2-acyl-sn-glycero-3-phosphocholine + a fatty acid + H(+)</text>
        <dbReference type="Rhea" id="RHEA:18689"/>
        <dbReference type="ChEBI" id="CHEBI:15377"/>
        <dbReference type="ChEBI" id="CHEBI:15378"/>
        <dbReference type="ChEBI" id="CHEBI:28868"/>
        <dbReference type="ChEBI" id="CHEBI:57643"/>
        <dbReference type="ChEBI" id="CHEBI:57875"/>
        <dbReference type="EC" id="3.1.1.32"/>
    </reaction>
</comment>
<protein>
    <recommendedName>
        <fullName evidence="7 18">Phospholipase A1</fullName>
        <ecNumber evidence="5 18">3.1.1.32</ecNumber>
        <ecNumber evidence="6 18">3.1.1.4</ecNumber>
    </recommendedName>
    <alternativeName>
        <fullName evidence="18">Phosphatidylcholine 1-acylhydrolase</fullName>
    </alternativeName>
</protein>
<comment type="caution">
    <text evidence="19">The sequence shown here is derived from an EMBL/GenBank/DDBJ whole genome shotgun (WGS) entry which is preliminary data.</text>
</comment>
<feature type="signal peptide" evidence="18">
    <location>
        <begin position="1"/>
        <end position="24"/>
    </location>
</feature>
<dbReference type="InterPro" id="IPR003187">
    <property type="entry name" value="PLipase_A1"/>
</dbReference>
<dbReference type="EMBL" id="JARWAO010000007">
    <property type="protein sequence ID" value="MDR5896883.1"/>
    <property type="molecule type" value="Genomic_DNA"/>
</dbReference>
<name>A0ABU1GY02_9GAMM</name>
<dbReference type="EC" id="3.1.1.32" evidence="5 18"/>
<keyword evidence="12 18" id="KW-0378">Hydrolase</keyword>
<keyword evidence="9" id="KW-0812">Transmembrane</keyword>
<evidence type="ECO:0000256" key="5">
    <source>
        <dbReference type="ARBA" id="ARBA00013179"/>
    </source>
</evidence>
<evidence type="ECO:0000256" key="16">
    <source>
        <dbReference type="ARBA" id="ARBA00023136"/>
    </source>
</evidence>
<keyword evidence="10 18" id="KW-0479">Metal-binding</keyword>
<evidence type="ECO:0000256" key="8">
    <source>
        <dbReference type="ARBA" id="ARBA00022452"/>
    </source>
</evidence>
<dbReference type="SUPFAM" id="SSF56931">
    <property type="entry name" value="Outer membrane phospholipase A (OMPLA)"/>
    <property type="match status" value="2"/>
</dbReference>
<dbReference type="Gene3D" id="2.40.230.10">
    <property type="entry name" value="Phospholipase A1"/>
    <property type="match status" value="2"/>
</dbReference>
<keyword evidence="15 18" id="KW-0443">Lipid metabolism</keyword>
<evidence type="ECO:0000256" key="1">
    <source>
        <dbReference type="ARBA" id="ARBA00000111"/>
    </source>
</evidence>
<dbReference type="RefSeq" id="WP_251593643.1">
    <property type="nucleotide sequence ID" value="NZ_JAMLJI010000003.1"/>
</dbReference>
<organism evidence="19 20">
    <name type="scientific">Larsenimonas suaedae</name>
    <dbReference type="NCBI Taxonomy" id="1851019"/>
    <lineage>
        <taxon>Bacteria</taxon>
        <taxon>Pseudomonadati</taxon>
        <taxon>Pseudomonadota</taxon>
        <taxon>Gammaproteobacteria</taxon>
        <taxon>Oceanospirillales</taxon>
        <taxon>Halomonadaceae</taxon>
        <taxon>Larsenimonas</taxon>
    </lineage>
</organism>
<evidence type="ECO:0000256" key="3">
    <source>
        <dbReference type="ARBA" id="ARBA00010525"/>
    </source>
</evidence>
<proteinExistence type="inferred from homology"/>
<comment type="cofactor">
    <cofactor evidence="18">
        <name>Ca(2+)</name>
        <dbReference type="ChEBI" id="CHEBI:29108"/>
    </cofactor>
    <text evidence="18">Binds 1 Ca(2+) ion per monomer. In the dimeric form the Ca(2+) is bound by different amino acids with binding of each Ca(2+) shared with ligands coming from each monomer. The Ca(2+) ion may have a role in catalysis.</text>
</comment>
<comment type="catalytic activity">
    <reaction evidence="2 18">
        <text>a 1,2-diacyl-sn-glycero-3-phosphocholine + H2O = a 1-acyl-sn-glycero-3-phosphocholine + a fatty acid + H(+)</text>
        <dbReference type="Rhea" id="RHEA:15801"/>
        <dbReference type="ChEBI" id="CHEBI:15377"/>
        <dbReference type="ChEBI" id="CHEBI:15378"/>
        <dbReference type="ChEBI" id="CHEBI:28868"/>
        <dbReference type="ChEBI" id="CHEBI:57643"/>
        <dbReference type="ChEBI" id="CHEBI:58168"/>
        <dbReference type="EC" id="3.1.1.4"/>
    </reaction>
</comment>
<keyword evidence="16" id="KW-0472">Membrane</keyword>
<evidence type="ECO:0000256" key="12">
    <source>
        <dbReference type="ARBA" id="ARBA00022801"/>
    </source>
</evidence>
<keyword evidence="14 18" id="KW-0442">Lipid degradation</keyword>
<gene>
    <name evidence="19" type="ORF">QC825_12440</name>
</gene>
<evidence type="ECO:0000256" key="4">
    <source>
        <dbReference type="ARBA" id="ARBA00011702"/>
    </source>
</evidence>
<keyword evidence="20" id="KW-1185">Reference proteome</keyword>
<evidence type="ECO:0000256" key="13">
    <source>
        <dbReference type="ARBA" id="ARBA00022837"/>
    </source>
</evidence>
<dbReference type="CDD" id="cd00541">
    <property type="entry name" value="OMPLA"/>
    <property type="match status" value="2"/>
</dbReference>
<evidence type="ECO:0000256" key="14">
    <source>
        <dbReference type="ARBA" id="ARBA00022963"/>
    </source>
</evidence>
<accession>A0ABU1GY02</accession>
<evidence type="ECO:0000313" key="20">
    <source>
        <dbReference type="Proteomes" id="UP001269375"/>
    </source>
</evidence>
<evidence type="ECO:0000256" key="11">
    <source>
        <dbReference type="ARBA" id="ARBA00022729"/>
    </source>
</evidence>
<keyword evidence="13 18" id="KW-0106">Calcium</keyword>
<evidence type="ECO:0000256" key="2">
    <source>
        <dbReference type="ARBA" id="ARBA00001604"/>
    </source>
</evidence>
<evidence type="ECO:0000256" key="10">
    <source>
        <dbReference type="ARBA" id="ARBA00022723"/>
    </source>
</evidence>